<accession>A0A8D9B540</accession>
<proteinExistence type="predicted"/>
<feature type="region of interest" description="Disordered" evidence="5">
    <location>
        <begin position="1"/>
        <end position="61"/>
    </location>
</feature>
<dbReference type="EMBL" id="HBUF01604912">
    <property type="protein sequence ID" value="CAG6777301.1"/>
    <property type="molecule type" value="Transcribed_RNA"/>
</dbReference>
<keyword evidence="1" id="KW-0479">Metal-binding</keyword>
<evidence type="ECO:0000259" key="6">
    <source>
        <dbReference type="PROSITE" id="PS51039"/>
    </source>
</evidence>
<evidence type="ECO:0000256" key="5">
    <source>
        <dbReference type="SAM" id="MobiDB-lite"/>
    </source>
</evidence>
<sequence length="129" mass="13575">MANSNSKANDNSNSKPNASGEANVSRASQLAGTSGKPVRGSNAGSSGSAAGKPSTSGGGVTKVKARMRCGQCGIRLTLSTSFTCRCRKQFCPKHRYPEEHACTFDYKALGRKQLEDNNPLVVAPKIDKI</sequence>
<organism evidence="7">
    <name type="scientific">Cacopsylla melanoneura</name>
    <dbReference type="NCBI Taxonomy" id="428564"/>
    <lineage>
        <taxon>Eukaryota</taxon>
        <taxon>Metazoa</taxon>
        <taxon>Ecdysozoa</taxon>
        <taxon>Arthropoda</taxon>
        <taxon>Hexapoda</taxon>
        <taxon>Insecta</taxon>
        <taxon>Pterygota</taxon>
        <taxon>Neoptera</taxon>
        <taxon>Paraneoptera</taxon>
        <taxon>Hemiptera</taxon>
        <taxon>Sternorrhyncha</taxon>
        <taxon>Psylloidea</taxon>
        <taxon>Psyllidae</taxon>
        <taxon>Psyllinae</taxon>
        <taxon>Cacopsylla</taxon>
    </lineage>
</organism>
<evidence type="ECO:0000256" key="4">
    <source>
        <dbReference type="PROSITE-ProRule" id="PRU00449"/>
    </source>
</evidence>
<keyword evidence="3" id="KW-0862">Zinc</keyword>
<feature type="domain" description="AN1-type" evidence="6">
    <location>
        <begin position="63"/>
        <end position="110"/>
    </location>
</feature>
<evidence type="ECO:0000256" key="2">
    <source>
        <dbReference type="ARBA" id="ARBA00022771"/>
    </source>
</evidence>
<dbReference type="SUPFAM" id="SSF118310">
    <property type="entry name" value="AN1-like Zinc finger"/>
    <property type="match status" value="1"/>
</dbReference>
<dbReference type="SMART" id="SM00154">
    <property type="entry name" value="ZnF_AN1"/>
    <property type="match status" value="1"/>
</dbReference>
<protein>
    <submittedName>
        <fullName evidence="7">AN1-type zinc finger protein 4</fullName>
    </submittedName>
</protein>
<dbReference type="AlphaFoldDB" id="A0A8D9B540"/>
<keyword evidence="2 4" id="KW-0863">Zinc-finger</keyword>
<dbReference type="PANTHER" id="PTHR46728:SF1">
    <property type="entry name" value="AN1-TYPE ZINC FINGER PROTEIN 4"/>
    <property type="match status" value="1"/>
</dbReference>
<feature type="compositionally biased region" description="Low complexity" evidence="5">
    <location>
        <begin position="1"/>
        <end position="19"/>
    </location>
</feature>
<dbReference type="GO" id="GO:0008270">
    <property type="term" value="F:zinc ion binding"/>
    <property type="evidence" value="ECO:0007669"/>
    <property type="project" value="UniProtKB-KW"/>
</dbReference>
<dbReference type="Pfam" id="PF01428">
    <property type="entry name" value="zf-AN1"/>
    <property type="match status" value="1"/>
</dbReference>
<feature type="compositionally biased region" description="Low complexity" evidence="5">
    <location>
        <begin position="40"/>
        <end position="55"/>
    </location>
</feature>
<dbReference type="InterPro" id="IPR035896">
    <property type="entry name" value="AN1-like_Znf"/>
</dbReference>
<evidence type="ECO:0000256" key="1">
    <source>
        <dbReference type="ARBA" id="ARBA00022723"/>
    </source>
</evidence>
<reference evidence="7" key="1">
    <citation type="submission" date="2021-05" db="EMBL/GenBank/DDBJ databases">
        <authorList>
            <person name="Alioto T."/>
            <person name="Alioto T."/>
            <person name="Gomez Garrido J."/>
        </authorList>
    </citation>
    <scope>NUCLEOTIDE SEQUENCE</scope>
</reference>
<evidence type="ECO:0000256" key="3">
    <source>
        <dbReference type="ARBA" id="ARBA00022833"/>
    </source>
</evidence>
<dbReference type="Gene3D" id="4.10.1110.10">
    <property type="entry name" value="AN1-like Zinc finger"/>
    <property type="match status" value="1"/>
</dbReference>
<name>A0A8D9B540_9HEMI</name>
<evidence type="ECO:0000313" key="7">
    <source>
        <dbReference type="EMBL" id="CAG6777301.1"/>
    </source>
</evidence>
<dbReference type="PROSITE" id="PS51039">
    <property type="entry name" value="ZF_AN1"/>
    <property type="match status" value="1"/>
</dbReference>
<feature type="compositionally biased region" description="Polar residues" evidence="5">
    <location>
        <begin position="20"/>
        <end position="32"/>
    </location>
</feature>
<dbReference type="InterPro" id="IPR000058">
    <property type="entry name" value="Znf_AN1"/>
</dbReference>
<dbReference type="PANTHER" id="PTHR46728">
    <property type="entry name" value="AN1-TYPE ZINC FINGER PROTEIN 4"/>
    <property type="match status" value="1"/>
</dbReference>
<dbReference type="InterPro" id="IPR053061">
    <property type="entry name" value="AN1-type_zinc_finger"/>
</dbReference>